<dbReference type="STRING" id="58919.A0A316ZF38"/>
<dbReference type="PANTHER" id="PTHR24305:SF166">
    <property type="entry name" value="CYTOCHROME P450 12A4, MITOCHONDRIAL-RELATED"/>
    <property type="match status" value="1"/>
</dbReference>
<dbReference type="SUPFAM" id="SSF48264">
    <property type="entry name" value="Cytochrome P450"/>
    <property type="match status" value="1"/>
</dbReference>
<protein>
    <submittedName>
        <fullName evidence="5">Cytochrome P450</fullName>
    </submittedName>
</protein>
<dbReference type="GO" id="GO:0016705">
    <property type="term" value="F:oxidoreductase activity, acting on paired donors, with incorporation or reduction of molecular oxygen"/>
    <property type="evidence" value="ECO:0007669"/>
    <property type="project" value="InterPro"/>
</dbReference>
<dbReference type="GeneID" id="37271438"/>
<dbReference type="Pfam" id="PF00067">
    <property type="entry name" value="p450"/>
    <property type="match status" value="1"/>
</dbReference>
<accession>A0A316ZF38</accession>
<keyword evidence="3" id="KW-0408">Iron</keyword>
<dbReference type="Proteomes" id="UP000245946">
    <property type="component" value="Unassembled WGS sequence"/>
</dbReference>
<reference evidence="5 6" key="1">
    <citation type="journal article" date="2018" name="Mol. Biol. Evol.">
        <title>Broad Genomic Sampling Reveals a Smut Pathogenic Ancestry of the Fungal Clade Ustilaginomycotina.</title>
        <authorList>
            <person name="Kijpornyongpan T."/>
            <person name="Mondo S.J."/>
            <person name="Barry K."/>
            <person name="Sandor L."/>
            <person name="Lee J."/>
            <person name="Lipzen A."/>
            <person name="Pangilinan J."/>
            <person name="LaButti K."/>
            <person name="Hainaut M."/>
            <person name="Henrissat B."/>
            <person name="Grigoriev I.V."/>
            <person name="Spatafora J.W."/>
            <person name="Aime M.C."/>
        </authorList>
    </citation>
    <scope>NUCLEOTIDE SEQUENCE [LARGE SCALE GENOMIC DNA]</scope>
    <source>
        <strain evidence="5 6">MCA 4186</strain>
    </source>
</reference>
<dbReference type="GO" id="GO:0020037">
    <property type="term" value="F:heme binding"/>
    <property type="evidence" value="ECO:0007669"/>
    <property type="project" value="InterPro"/>
</dbReference>
<dbReference type="InterPro" id="IPR001128">
    <property type="entry name" value="Cyt_P450"/>
</dbReference>
<dbReference type="GO" id="GO:0004497">
    <property type="term" value="F:monooxygenase activity"/>
    <property type="evidence" value="ECO:0007669"/>
    <property type="project" value="InterPro"/>
</dbReference>
<name>A0A316ZF38_9BASI</name>
<evidence type="ECO:0000256" key="3">
    <source>
        <dbReference type="PIRSR" id="PIRSR602401-1"/>
    </source>
</evidence>
<dbReference type="InterPro" id="IPR050121">
    <property type="entry name" value="Cytochrome_P450_monoxygenase"/>
</dbReference>
<evidence type="ECO:0000256" key="2">
    <source>
        <dbReference type="ARBA" id="ARBA00023002"/>
    </source>
</evidence>
<dbReference type="OrthoDB" id="1470350at2759"/>
<dbReference type="InterPro" id="IPR036396">
    <property type="entry name" value="Cyt_P450_sf"/>
</dbReference>
<keyword evidence="2" id="KW-0560">Oxidoreductase</keyword>
<evidence type="ECO:0000313" key="6">
    <source>
        <dbReference type="Proteomes" id="UP000245946"/>
    </source>
</evidence>
<proteinExistence type="inferred from homology"/>
<keyword evidence="3" id="KW-0349">Heme</keyword>
<dbReference type="PRINTS" id="PR00463">
    <property type="entry name" value="EP450I"/>
</dbReference>
<dbReference type="PANTHER" id="PTHR24305">
    <property type="entry name" value="CYTOCHROME P450"/>
    <property type="match status" value="1"/>
</dbReference>
<dbReference type="RefSeq" id="XP_025600639.1">
    <property type="nucleotide sequence ID" value="XM_025743894.1"/>
</dbReference>
<feature type="compositionally biased region" description="Basic and acidic residues" evidence="4">
    <location>
        <begin position="363"/>
        <end position="375"/>
    </location>
</feature>
<comment type="similarity">
    <text evidence="1">Belongs to the cytochrome P450 family.</text>
</comment>
<gene>
    <name evidence="5" type="ORF">FA09DRAFT_336501</name>
</gene>
<dbReference type="PRINTS" id="PR00385">
    <property type="entry name" value="P450"/>
</dbReference>
<evidence type="ECO:0000256" key="1">
    <source>
        <dbReference type="ARBA" id="ARBA00010617"/>
    </source>
</evidence>
<evidence type="ECO:0000256" key="4">
    <source>
        <dbReference type="SAM" id="MobiDB-lite"/>
    </source>
</evidence>
<sequence length="671" mass="72955">MGLAFLGSALLLAPLGVAAALALLFGLFLISQSLYRLTIGEHVLNSWSHIPAATHQGSLLSTILMGDFGAIKAAQPGEQHAEWIKQLGSVFRYRHMFGTPRIFISDPKAMLYIHGPARAYKYPKSKSTRIFLDAVMGEGLITVEGEKHRRERRIISPAFTNAAVRELQPVMEKHGASLAAKIGSIIDGAVARRSGRAPAGVLQDGESPPDAQVALHSWPGSSAVVDVLFWASRTALDVIGDAGFNYQFNSLDNGNADELSEAYNNLMTACMDVDLVQAFTILLSEIRGLGWMRGIPTRRQKMIASARATSQRYATQIVSRAKQEIAGEVAATIVPSMKHQLSAANLRKRTSHGSGLRTGQRTPLEKSDESGDDKATLVAEDDAPITSRAPSILTKEAFDDVQTTKSGSLLHRVIRANMAADLRANERLTDEELEGVPATFLLAGSETSATQTSWTLRLLAEHPHVQERLRAEIQAAKKQHALEGSAGTYEGCLVGDVHALPYLECCIKESLRLMTALPSTVREATEDDVVPLSKAYRSADGKSTFDSVVIPKGHELFVPIAAVGLDTELWGPDAAEYKPERWDNSATQLPAAVKALPGPGLFSFISGPRNCVGQRFAQTEIKVLLAHLLCDFKFEVVPGWELSQRQMIARRALIVGQEQYGTRMPLIVSRL</sequence>
<feature type="binding site" description="axial binding residue" evidence="3">
    <location>
        <position position="611"/>
    </location>
    <ligand>
        <name>heme</name>
        <dbReference type="ChEBI" id="CHEBI:30413"/>
    </ligand>
    <ligandPart>
        <name>Fe</name>
        <dbReference type="ChEBI" id="CHEBI:18248"/>
    </ligandPart>
</feature>
<dbReference type="Gene3D" id="1.10.630.10">
    <property type="entry name" value="Cytochrome P450"/>
    <property type="match status" value="1"/>
</dbReference>
<evidence type="ECO:0000313" key="5">
    <source>
        <dbReference type="EMBL" id="PWO00361.1"/>
    </source>
</evidence>
<keyword evidence="6" id="KW-1185">Reference proteome</keyword>
<dbReference type="AlphaFoldDB" id="A0A316ZF38"/>
<dbReference type="InterPro" id="IPR002401">
    <property type="entry name" value="Cyt_P450_E_grp-I"/>
</dbReference>
<organism evidence="5 6">
    <name type="scientific">Tilletiopsis washingtonensis</name>
    <dbReference type="NCBI Taxonomy" id="58919"/>
    <lineage>
        <taxon>Eukaryota</taxon>
        <taxon>Fungi</taxon>
        <taxon>Dikarya</taxon>
        <taxon>Basidiomycota</taxon>
        <taxon>Ustilaginomycotina</taxon>
        <taxon>Exobasidiomycetes</taxon>
        <taxon>Entylomatales</taxon>
        <taxon>Entylomatales incertae sedis</taxon>
        <taxon>Tilletiopsis</taxon>
    </lineage>
</organism>
<comment type="cofactor">
    <cofactor evidence="3">
        <name>heme</name>
        <dbReference type="ChEBI" id="CHEBI:30413"/>
    </cofactor>
</comment>
<dbReference type="GO" id="GO:0005506">
    <property type="term" value="F:iron ion binding"/>
    <property type="evidence" value="ECO:0007669"/>
    <property type="project" value="InterPro"/>
</dbReference>
<keyword evidence="3" id="KW-0479">Metal-binding</keyword>
<dbReference type="EMBL" id="KZ819285">
    <property type="protein sequence ID" value="PWO00361.1"/>
    <property type="molecule type" value="Genomic_DNA"/>
</dbReference>
<feature type="region of interest" description="Disordered" evidence="4">
    <location>
        <begin position="343"/>
        <end position="376"/>
    </location>
</feature>